<feature type="domain" description="DUF551" evidence="1">
    <location>
        <begin position="2"/>
        <end position="57"/>
    </location>
</feature>
<evidence type="ECO:0000259" key="1">
    <source>
        <dbReference type="Pfam" id="PF04448"/>
    </source>
</evidence>
<dbReference type="Pfam" id="PF04448">
    <property type="entry name" value="DUF551"/>
    <property type="match status" value="1"/>
</dbReference>
<name>A0A6C0R0N0_9CAUD</name>
<dbReference type="KEGG" id="vg:55626544"/>
<dbReference type="Proteomes" id="UP000479357">
    <property type="component" value="Segment"/>
</dbReference>
<proteinExistence type="predicted"/>
<evidence type="ECO:0000313" key="2">
    <source>
        <dbReference type="EMBL" id="QHZ59851.1"/>
    </source>
</evidence>
<sequence length="60" mass="7287">MKWISVKDKLPEESKDYTVYNPYSHYNTIYTATWYGNKWNNSNSFITHWMPLPEPPEEED</sequence>
<dbReference type="EMBL" id="MN877442">
    <property type="protein sequence ID" value="QHZ59851.1"/>
    <property type="molecule type" value="Genomic_DNA"/>
</dbReference>
<dbReference type="GeneID" id="55626544"/>
<reference evidence="2 3" key="1">
    <citation type="submission" date="2019-12" db="EMBL/GenBank/DDBJ databases">
        <title>Alteromonas phage V22 represents a new genus of marine bacteriophages that requires a novel tail fiber chaperone for host recognition.</title>
        <authorList>
            <person name="Gonzalez-Serrano R."/>
            <person name="Dunne M."/>
            <person name="Rosselli R."/>
            <person name="Martin-Cuadrado A.-B."/>
            <person name="Grosboillot V."/>
            <person name="Zinsli L."/>
            <person name="Roda-Garcia J.J."/>
            <person name="Loessner M.J."/>
            <person name="Rodriguez-Valera F."/>
        </authorList>
    </citation>
    <scope>NUCLEOTIDE SEQUENCE [LARGE SCALE GENOMIC DNA]</scope>
</reference>
<dbReference type="InterPro" id="IPR007539">
    <property type="entry name" value="DUF551"/>
</dbReference>
<organism evidence="2 3">
    <name type="scientific">Alteromonas phage vB_AmeM_PT11-V22</name>
    <dbReference type="NCBI Taxonomy" id="2704031"/>
    <lineage>
        <taxon>Viruses</taxon>
        <taxon>Duplodnaviria</taxon>
        <taxon>Heunggongvirae</taxon>
        <taxon>Uroviricota</taxon>
        <taxon>Caudoviricetes</taxon>
        <taxon>Myoalterovirus</taxon>
        <taxon>Myoalterovirus PT11V22</taxon>
    </lineage>
</organism>
<evidence type="ECO:0000313" key="3">
    <source>
        <dbReference type="Proteomes" id="UP000479357"/>
    </source>
</evidence>
<accession>A0A6C0R0N0</accession>
<keyword evidence="3" id="KW-1185">Reference proteome</keyword>
<dbReference type="RefSeq" id="YP_009855804.1">
    <property type="nucleotide sequence ID" value="NC_048847.1"/>
</dbReference>
<protein>
    <recommendedName>
        <fullName evidence="1">DUF551 domain-containing protein</fullName>
    </recommendedName>
</protein>